<feature type="transmembrane region" description="Helical" evidence="22">
    <location>
        <begin position="689"/>
        <end position="711"/>
    </location>
</feature>
<evidence type="ECO:0000259" key="24">
    <source>
        <dbReference type="PROSITE" id="PS50026"/>
    </source>
</evidence>
<comment type="subcellular location">
    <subcellularLocation>
        <location evidence="2">Cell membrane</location>
        <topology evidence="2">Single-pass type I membrane protein</topology>
    </subcellularLocation>
    <subcellularLocation>
        <location evidence="1">Nucleus</location>
    </subcellularLocation>
</comment>
<evidence type="ECO:0000256" key="9">
    <source>
        <dbReference type="ARBA" id="ARBA00022976"/>
    </source>
</evidence>
<evidence type="ECO:0000256" key="8">
    <source>
        <dbReference type="ARBA" id="ARBA00022782"/>
    </source>
</evidence>
<feature type="domain" description="EGF-like" evidence="24">
    <location>
        <begin position="341"/>
        <end position="378"/>
    </location>
</feature>
<evidence type="ECO:0000256" key="15">
    <source>
        <dbReference type="ARBA" id="ARBA00023159"/>
    </source>
</evidence>
<keyword evidence="10 22" id="KW-1133">Transmembrane helix</keyword>
<dbReference type="InterPro" id="IPR000800">
    <property type="entry name" value="Notch_dom"/>
</dbReference>
<evidence type="ECO:0000313" key="27">
    <source>
        <dbReference type="WBParaSite" id="PTRK_0001187700.1"/>
    </source>
</evidence>
<evidence type="ECO:0000256" key="14">
    <source>
        <dbReference type="ARBA" id="ARBA00023157"/>
    </source>
</evidence>
<feature type="disulfide bond" evidence="20">
    <location>
        <begin position="250"/>
        <end position="259"/>
    </location>
</feature>
<feature type="domain" description="EGF-like" evidence="24">
    <location>
        <begin position="108"/>
        <end position="146"/>
    </location>
</feature>
<feature type="chain" id="PRO_5005892206" evidence="23">
    <location>
        <begin position="25"/>
        <end position="1246"/>
    </location>
</feature>
<dbReference type="Gene3D" id="3.30.300.320">
    <property type="match status" value="1"/>
</dbReference>
<feature type="disulfide bond" evidence="20">
    <location>
        <begin position="288"/>
        <end position="297"/>
    </location>
</feature>
<dbReference type="PRINTS" id="PR01983">
    <property type="entry name" value="NOTCH"/>
</dbReference>
<feature type="domain" description="EGF-like" evidence="24">
    <location>
        <begin position="65"/>
        <end position="106"/>
    </location>
</feature>
<evidence type="ECO:0000256" key="3">
    <source>
        <dbReference type="ARBA" id="ARBA00005847"/>
    </source>
</evidence>
<dbReference type="Pfam" id="PF12661">
    <property type="entry name" value="hEGF"/>
    <property type="match status" value="2"/>
</dbReference>
<evidence type="ECO:0000256" key="12">
    <source>
        <dbReference type="ARBA" id="ARBA00023043"/>
    </source>
</evidence>
<keyword evidence="6 23" id="KW-0732">Signal</keyword>
<dbReference type="SMART" id="SM00181">
    <property type="entry name" value="EGF"/>
    <property type="match status" value="10"/>
</dbReference>
<dbReference type="SMART" id="SM00004">
    <property type="entry name" value="NL"/>
    <property type="match status" value="3"/>
</dbReference>
<dbReference type="PRINTS" id="PR01452">
    <property type="entry name" value="LNOTCHREPEAT"/>
</dbReference>
<dbReference type="Gene3D" id="3.30.70.3310">
    <property type="match status" value="1"/>
</dbReference>
<evidence type="ECO:0000256" key="18">
    <source>
        <dbReference type="ARBA" id="ARBA00023242"/>
    </source>
</evidence>
<evidence type="ECO:0000256" key="1">
    <source>
        <dbReference type="ARBA" id="ARBA00004123"/>
    </source>
</evidence>
<keyword evidence="5 22" id="KW-0812">Transmembrane</keyword>
<feature type="disulfide bond" evidence="20">
    <location>
        <begin position="329"/>
        <end position="338"/>
    </location>
</feature>
<dbReference type="SUPFAM" id="SSF48403">
    <property type="entry name" value="Ankyrin repeat"/>
    <property type="match status" value="1"/>
</dbReference>
<accession>A0A0N4ZTP9</accession>
<keyword evidence="18" id="KW-0539">Nucleus</keyword>
<dbReference type="InterPro" id="IPR013032">
    <property type="entry name" value="EGF-like_CS"/>
</dbReference>
<dbReference type="InterPro" id="IPR000152">
    <property type="entry name" value="EGF-type_Asp/Asn_hydroxyl_site"/>
</dbReference>
<evidence type="ECO:0000256" key="20">
    <source>
        <dbReference type="PROSITE-ProRule" id="PRU00076"/>
    </source>
</evidence>
<dbReference type="Pfam" id="PF00008">
    <property type="entry name" value="EGF"/>
    <property type="match status" value="2"/>
</dbReference>
<dbReference type="PANTHER" id="PTHR45836">
    <property type="entry name" value="SLIT HOMOLOG"/>
    <property type="match status" value="1"/>
</dbReference>
<dbReference type="SMART" id="SM00179">
    <property type="entry name" value="EGF_CA"/>
    <property type="match status" value="8"/>
</dbReference>
<feature type="disulfide bond" evidence="20">
    <location>
        <begin position="310"/>
        <end position="327"/>
    </location>
</feature>
<feature type="disulfide bond" evidence="20">
    <location>
        <begin position="35"/>
        <end position="52"/>
    </location>
</feature>
<feature type="repeat" description="ANK" evidence="19">
    <location>
        <begin position="965"/>
        <end position="997"/>
    </location>
</feature>
<keyword evidence="8" id="KW-0221">Differentiation</keyword>
<dbReference type="PROSITE" id="PS50258">
    <property type="entry name" value="LNR"/>
    <property type="match status" value="2"/>
</dbReference>
<dbReference type="AlphaFoldDB" id="A0A0N4ZTP9"/>
<dbReference type="InterPro" id="IPR009030">
    <property type="entry name" value="Growth_fac_rcpt_cys_sf"/>
</dbReference>
<dbReference type="PROSITE" id="PS00010">
    <property type="entry name" value="ASX_HYDROXYL"/>
    <property type="match status" value="5"/>
</dbReference>
<dbReference type="Proteomes" id="UP000038045">
    <property type="component" value="Unplaced"/>
</dbReference>
<feature type="disulfide bond" evidence="20">
    <location>
        <begin position="136"/>
        <end position="145"/>
    </location>
</feature>
<feature type="domain" description="EGF-like" evidence="24">
    <location>
        <begin position="380"/>
        <end position="416"/>
    </location>
</feature>
<dbReference type="InterPro" id="IPR035993">
    <property type="entry name" value="Notch-like_dom_sf"/>
</dbReference>
<dbReference type="SMART" id="SM00248">
    <property type="entry name" value="ANK"/>
    <property type="match status" value="6"/>
</dbReference>
<comment type="caution">
    <text evidence="20">Lacks conserved residue(s) required for the propagation of feature annotation.</text>
</comment>
<evidence type="ECO:0000256" key="21">
    <source>
        <dbReference type="SAM" id="MobiDB-lite"/>
    </source>
</evidence>
<evidence type="ECO:0000256" key="7">
    <source>
        <dbReference type="ARBA" id="ARBA00022737"/>
    </source>
</evidence>
<dbReference type="Pfam" id="PF07645">
    <property type="entry name" value="EGF_CA"/>
    <property type="match status" value="2"/>
</dbReference>
<feature type="domain" description="LNR" evidence="25">
    <location>
        <begin position="477"/>
        <end position="515"/>
    </location>
</feature>
<evidence type="ECO:0000256" key="10">
    <source>
        <dbReference type="ARBA" id="ARBA00022989"/>
    </source>
</evidence>
<dbReference type="InterPro" id="IPR018097">
    <property type="entry name" value="EGF_Ca-bd_CS"/>
</dbReference>
<keyword evidence="16" id="KW-0804">Transcription</keyword>
<evidence type="ECO:0000256" key="16">
    <source>
        <dbReference type="ARBA" id="ARBA00023163"/>
    </source>
</evidence>
<dbReference type="CDD" id="cd00054">
    <property type="entry name" value="EGF_CA"/>
    <property type="match status" value="6"/>
</dbReference>
<feature type="repeat" description="ANK" evidence="19">
    <location>
        <begin position="998"/>
        <end position="1030"/>
    </location>
</feature>
<evidence type="ECO:0000256" key="5">
    <source>
        <dbReference type="ARBA" id="ARBA00022692"/>
    </source>
</evidence>
<feature type="domain" description="EGF-like" evidence="24">
    <location>
        <begin position="26"/>
        <end position="64"/>
    </location>
</feature>
<dbReference type="PANTHER" id="PTHR45836:SF23">
    <property type="entry name" value="NEUROGENIC LOCUS NOTCH HOMOLOG PROTEIN 1"/>
    <property type="match status" value="1"/>
</dbReference>
<evidence type="ECO:0000256" key="23">
    <source>
        <dbReference type="SAM" id="SignalP"/>
    </source>
</evidence>
<dbReference type="PROSITE" id="PS50297">
    <property type="entry name" value="ANK_REP_REGION"/>
    <property type="match status" value="3"/>
</dbReference>
<dbReference type="PROSITE" id="PS50088">
    <property type="entry name" value="ANK_REPEAT"/>
    <property type="match status" value="4"/>
</dbReference>
<dbReference type="PROSITE" id="PS01186">
    <property type="entry name" value="EGF_2"/>
    <property type="match status" value="7"/>
</dbReference>
<keyword evidence="13 22" id="KW-0472">Membrane</keyword>
<feature type="domain" description="EGF-like" evidence="24">
    <location>
        <begin position="185"/>
        <end position="221"/>
    </location>
</feature>
<feature type="disulfide bond" evidence="20">
    <location>
        <begin position="96"/>
        <end position="105"/>
    </location>
</feature>
<evidence type="ECO:0000256" key="13">
    <source>
        <dbReference type="ARBA" id="ARBA00023136"/>
    </source>
</evidence>
<dbReference type="PROSITE" id="PS01187">
    <property type="entry name" value="EGF_CA"/>
    <property type="match status" value="3"/>
</dbReference>
<dbReference type="Pfam" id="PF00066">
    <property type="entry name" value="Notch"/>
    <property type="match status" value="3"/>
</dbReference>
<dbReference type="InterPro" id="IPR051355">
    <property type="entry name" value="Notch/Slit_guidance"/>
</dbReference>
<sequence>MNLCFKRFIFLSILIGCCIIDGYTYNNDPCLNSKCNLNHSFCIPGPGDSYTCKCLYGFTGETCEQKDYCLSKPCVNVNEENENSCINLDNDYKCECAEGFIGKNCTIDINECELYPGICLNNGRCVNKKGFYTCECDRRFTGPNCQYLTRDVLKEEKCFNNGAFDNRKGKCICTDGFTGRFCEKRAQHCTVDLCKNGGVCRESIYDTNCYCPEGYEGEFCEQEVNFCLEDDVCKNGGTCLNRKGSFICLCPYGVSGRFCENNYDDCYNNKCHKGSKCVDLIGSYKCQCEEGRFGQYCQFIDYCHPSNNKCKNGADCESFPLTGDFKCHCNNGFTGELCDKDINECEQNPNICNKGSCVNTHGSYNCECFFGYNGTFCNDKVDLCANMRCASGASCYDYGSKAECICPAGWKGDLCNEKVTSEAEEMKNLDDKMKKICLNNGCEQKAGNGFCDEECNYFSCGYDAGDCTGNVTLYKHCPNALFCSSNSNNNVCDPLCNNQYCLFDGGDCRPKLSDKEKMLNTLCSSHYANGICESRCNISTFYFDGGDCLIKSQPMDETISLVFNMTLNTFLENKSKLLQYLSRAIRGKVIIINDTKTNLPSIAPYDMKNNSMINSTNPNVKGVIVNVAVDNTPCLEANDEEHCYNDIEAIEEEFGNIAKRHVMVSEEPLSLALIKSNRNRSHANNSSNVFIYLVLMILGISIALVLALGIVTNSRKRKQMHSRVWNPLNQDGTSLNSTTYTLSQTDLYAQKRIKTEINDNGWSNHYSENKPFMPANNSWNLKRCDTEFHRLCKRGDSITLQSIQYMTNLNIQEPVFGNTPLHILVEKVGTKSEETIVQEIKLLCDHGANINAINDCDETPLIMAVKRQSYKLTEALIRFGADVTMSDEKEMTPLHHAAILTDVAIGGLLCQTSKIDIEATDSECRTPLICAILADMDESIDFAKLLFNMHCDPNNSGNKLSKNYDGRSPLHFAAQLNSVEMIEYLIDKGANKDAGDARDQTPLFLAAKEGNLSAVQILLNKGASKEITDQKERTPKDIAIHKKHEMIVKVLDVHTLPEIKKTTIQNEVYPKQTVGRKKRKYPTTVTTTTGNNKKSGGNALSPLTPPISDGSSYSKTPSPSHPPCNKRINMNSIPEYTQPLPVSHAPTSILSSPYSDNNQYSNVPQQYYGEYQQNQGMQMVDQQHTNLPHMNYQQPQQHHYQTPHHQYPLQTVDEQYAQNVDYYQPQHHYPHQQYHANNYYNTYYRN</sequence>
<dbReference type="GO" id="GO:0043235">
    <property type="term" value="C:receptor complex"/>
    <property type="evidence" value="ECO:0007669"/>
    <property type="project" value="TreeGrafter"/>
</dbReference>
<dbReference type="Pfam" id="PF12796">
    <property type="entry name" value="Ank_2"/>
    <property type="match status" value="2"/>
</dbReference>
<dbReference type="InterPro" id="IPR002110">
    <property type="entry name" value="Ankyrin_rpt"/>
</dbReference>
<dbReference type="PROSITE" id="PS50026">
    <property type="entry name" value="EGF_3"/>
    <property type="match status" value="9"/>
</dbReference>
<feature type="domain" description="EGF-like" evidence="24">
    <location>
        <begin position="262"/>
        <end position="298"/>
    </location>
</feature>
<evidence type="ECO:0000256" key="11">
    <source>
        <dbReference type="ARBA" id="ARBA00023015"/>
    </source>
</evidence>
<dbReference type="SUPFAM" id="SSF90193">
    <property type="entry name" value="Notch domain"/>
    <property type="match status" value="3"/>
</dbReference>
<feature type="disulfide bond" evidence="20">
    <location>
        <begin position="54"/>
        <end position="63"/>
    </location>
</feature>
<dbReference type="GO" id="GO:0005509">
    <property type="term" value="F:calcium ion binding"/>
    <property type="evidence" value="ECO:0007669"/>
    <property type="project" value="InterPro"/>
</dbReference>
<dbReference type="Gene3D" id="1.25.40.20">
    <property type="entry name" value="Ankyrin repeat-containing domain"/>
    <property type="match status" value="1"/>
</dbReference>
<dbReference type="SUPFAM" id="SSF57196">
    <property type="entry name" value="EGF/Laminin"/>
    <property type="match status" value="7"/>
</dbReference>
<feature type="disulfide bond" evidence="20">
    <location>
        <begin position="406"/>
        <end position="415"/>
    </location>
</feature>
<dbReference type="PROSITE" id="PS00022">
    <property type="entry name" value="EGF_1"/>
    <property type="match status" value="10"/>
</dbReference>
<dbReference type="GO" id="GO:0005634">
    <property type="term" value="C:nucleus"/>
    <property type="evidence" value="ECO:0007669"/>
    <property type="project" value="UniProtKB-SubCell"/>
</dbReference>
<protein>
    <submittedName>
        <fullName evidence="27">Neurogenic locus Notch protein</fullName>
    </submittedName>
</protein>
<comment type="similarity">
    <text evidence="3">Belongs to the NOTCH family.</text>
</comment>
<dbReference type="InterPro" id="IPR049883">
    <property type="entry name" value="NOTCH1_EGF-like"/>
</dbReference>
<dbReference type="STRING" id="131310.A0A0N4ZTP9"/>
<proteinExistence type="inferred from homology"/>
<dbReference type="GO" id="GO:0007219">
    <property type="term" value="P:Notch signaling pathway"/>
    <property type="evidence" value="ECO:0007669"/>
    <property type="project" value="UniProtKB-KW"/>
</dbReference>
<keyword evidence="4 20" id="KW-0245">EGF-like domain</keyword>
<evidence type="ECO:0000256" key="2">
    <source>
        <dbReference type="ARBA" id="ARBA00004251"/>
    </source>
</evidence>
<evidence type="ECO:0000256" key="6">
    <source>
        <dbReference type="ARBA" id="ARBA00022729"/>
    </source>
</evidence>
<dbReference type="Gene3D" id="2.10.25.10">
    <property type="entry name" value="Laminin"/>
    <property type="match status" value="9"/>
</dbReference>
<reference evidence="27" key="1">
    <citation type="submission" date="2017-02" db="UniProtKB">
        <authorList>
            <consortium name="WormBaseParasite"/>
        </authorList>
    </citation>
    <scope>IDENTIFICATION</scope>
</reference>
<keyword evidence="12 19" id="KW-0040">ANK repeat</keyword>
<feature type="repeat" description="ANK" evidence="19">
    <location>
        <begin position="816"/>
        <end position="855"/>
    </location>
</feature>
<dbReference type="SUPFAM" id="SSF57184">
    <property type="entry name" value="Growth factor receptor domain"/>
    <property type="match status" value="1"/>
</dbReference>
<keyword evidence="7" id="KW-0677">Repeat</keyword>
<keyword evidence="17" id="KW-0325">Glycoprotein</keyword>
<dbReference type="InterPro" id="IPR001881">
    <property type="entry name" value="EGF-like_Ca-bd_dom"/>
</dbReference>
<evidence type="ECO:0000259" key="25">
    <source>
        <dbReference type="PROSITE" id="PS50258"/>
    </source>
</evidence>
<keyword evidence="9" id="KW-0914">Notch signaling pathway</keyword>
<dbReference type="GO" id="GO:0009986">
    <property type="term" value="C:cell surface"/>
    <property type="evidence" value="ECO:0007669"/>
    <property type="project" value="TreeGrafter"/>
</dbReference>
<dbReference type="GO" id="GO:0007411">
    <property type="term" value="P:axon guidance"/>
    <property type="evidence" value="ECO:0007669"/>
    <property type="project" value="TreeGrafter"/>
</dbReference>
<feature type="repeat" description="ANK" evidence="19">
    <location>
        <begin position="856"/>
        <end position="888"/>
    </location>
</feature>
<feature type="domain" description="LNR" evidence="25">
    <location>
        <begin position="437"/>
        <end position="472"/>
    </location>
</feature>
<organism evidence="26 27">
    <name type="scientific">Parastrongyloides trichosuri</name>
    <name type="common">Possum-specific nematode worm</name>
    <dbReference type="NCBI Taxonomy" id="131310"/>
    <lineage>
        <taxon>Eukaryota</taxon>
        <taxon>Metazoa</taxon>
        <taxon>Ecdysozoa</taxon>
        <taxon>Nematoda</taxon>
        <taxon>Chromadorea</taxon>
        <taxon>Rhabditida</taxon>
        <taxon>Tylenchina</taxon>
        <taxon>Panagrolaimomorpha</taxon>
        <taxon>Strongyloidoidea</taxon>
        <taxon>Strongyloididae</taxon>
        <taxon>Parastrongyloides</taxon>
    </lineage>
</organism>
<keyword evidence="11" id="KW-0805">Transcription regulation</keyword>
<evidence type="ECO:0000313" key="26">
    <source>
        <dbReference type="Proteomes" id="UP000038045"/>
    </source>
</evidence>
<name>A0A0N4ZTP9_PARTI</name>
<keyword evidence="15" id="KW-0010">Activator</keyword>
<evidence type="ECO:0000256" key="22">
    <source>
        <dbReference type="SAM" id="Phobius"/>
    </source>
</evidence>
<keyword evidence="14 20" id="KW-1015">Disulfide bond</keyword>
<dbReference type="GO" id="GO:0005886">
    <property type="term" value="C:plasma membrane"/>
    <property type="evidence" value="ECO:0007669"/>
    <property type="project" value="UniProtKB-SubCell"/>
</dbReference>
<dbReference type="WBParaSite" id="PTRK_0001187700.1">
    <property type="protein sequence ID" value="PTRK_0001187700.1"/>
    <property type="gene ID" value="PTRK_0001187700"/>
</dbReference>
<dbReference type="FunFam" id="2.10.25.10:FF:000472">
    <property type="entry name" value="Uncharacterized protein, isoform A"/>
    <property type="match status" value="1"/>
</dbReference>
<feature type="signal peptide" evidence="23">
    <location>
        <begin position="1"/>
        <end position="24"/>
    </location>
</feature>
<evidence type="ECO:0000256" key="4">
    <source>
        <dbReference type="ARBA" id="ARBA00022536"/>
    </source>
</evidence>
<feature type="region of interest" description="Disordered" evidence="21">
    <location>
        <begin position="1071"/>
        <end position="1123"/>
    </location>
</feature>
<dbReference type="InterPro" id="IPR036770">
    <property type="entry name" value="Ankyrin_rpt-contain_sf"/>
</dbReference>
<feature type="disulfide bond" evidence="20">
    <location>
        <begin position="211"/>
        <end position="220"/>
    </location>
</feature>
<evidence type="ECO:0000256" key="17">
    <source>
        <dbReference type="ARBA" id="ARBA00023180"/>
    </source>
</evidence>
<feature type="disulfide bond" evidence="20">
    <location>
        <begin position="368"/>
        <end position="377"/>
    </location>
</feature>
<keyword evidence="26" id="KW-1185">Reference proteome</keyword>
<feature type="domain" description="EGF-like" evidence="24">
    <location>
        <begin position="223"/>
        <end position="260"/>
    </location>
</feature>
<evidence type="ECO:0000256" key="19">
    <source>
        <dbReference type="PROSITE-ProRule" id="PRU00023"/>
    </source>
</evidence>
<feature type="domain" description="EGF-like" evidence="24">
    <location>
        <begin position="299"/>
        <end position="339"/>
    </location>
</feature>
<dbReference type="InterPro" id="IPR000742">
    <property type="entry name" value="EGF"/>
</dbReference>
<feature type="compositionally biased region" description="Polar residues" evidence="21">
    <location>
        <begin position="1109"/>
        <end position="1118"/>
    </location>
</feature>